<comment type="catalytic activity">
    <reaction evidence="1">
        <text>ATP + protein L-histidine = ADP + protein N-phospho-L-histidine.</text>
        <dbReference type="EC" id="2.7.13.3"/>
    </reaction>
</comment>
<evidence type="ECO:0000256" key="2">
    <source>
        <dbReference type="ARBA" id="ARBA00012438"/>
    </source>
</evidence>
<evidence type="ECO:0000256" key="13">
    <source>
        <dbReference type="ARBA" id="ARBA00022840"/>
    </source>
</evidence>
<dbReference type="PANTHER" id="PTHR41523:SF7">
    <property type="entry name" value="HISTIDINE KINASE"/>
    <property type="match status" value="1"/>
</dbReference>
<evidence type="ECO:0000313" key="18">
    <source>
        <dbReference type="EMBL" id="SUU84083.1"/>
    </source>
</evidence>
<keyword evidence="13" id="KW-0067">ATP-binding</keyword>
<gene>
    <name evidence="18" type="ORF">NCTC12722_01266</name>
</gene>
<keyword evidence="7" id="KW-0285">Flavoprotein</keyword>
<dbReference type="RefSeq" id="WP_002718863.1">
    <property type="nucleotide sequence ID" value="NZ_UFSI01000001.1"/>
</dbReference>
<dbReference type="GO" id="GO:0004673">
    <property type="term" value="F:protein histidine kinase activity"/>
    <property type="evidence" value="ECO:0007669"/>
    <property type="project" value="UniProtKB-EC"/>
</dbReference>
<keyword evidence="16" id="KW-0675">Receptor</keyword>
<keyword evidence="12 18" id="KW-0418">Kinase</keyword>
<evidence type="ECO:0000256" key="12">
    <source>
        <dbReference type="ARBA" id="ARBA00022777"/>
    </source>
</evidence>
<dbReference type="InterPro" id="IPR035965">
    <property type="entry name" value="PAS-like_dom_sf"/>
</dbReference>
<dbReference type="SUPFAM" id="SSF55785">
    <property type="entry name" value="PYP-like sensor domain (PAS domain)"/>
    <property type="match status" value="2"/>
</dbReference>
<dbReference type="PROSITE" id="PS50113">
    <property type="entry name" value="PAC"/>
    <property type="match status" value="1"/>
</dbReference>
<keyword evidence="9 18" id="KW-0808">Transferase</keyword>
<proteinExistence type="predicted"/>
<evidence type="ECO:0000256" key="15">
    <source>
        <dbReference type="ARBA" id="ARBA00023026"/>
    </source>
</evidence>
<dbReference type="Proteomes" id="UP000254343">
    <property type="component" value="Unassembled WGS sequence"/>
</dbReference>
<dbReference type="NCBIfam" id="TIGR00229">
    <property type="entry name" value="sensory_box"/>
    <property type="match status" value="2"/>
</dbReference>
<evidence type="ECO:0000256" key="5">
    <source>
        <dbReference type="ARBA" id="ARBA00022553"/>
    </source>
</evidence>
<dbReference type="OrthoDB" id="341208at2"/>
<organism evidence="18 19">
    <name type="scientific">Afipia felis</name>
    <name type="common">Cat scratch disease bacillus</name>
    <dbReference type="NCBI Taxonomy" id="1035"/>
    <lineage>
        <taxon>Bacteria</taxon>
        <taxon>Pseudomonadati</taxon>
        <taxon>Pseudomonadota</taxon>
        <taxon>Alphaproteobacteria</taxon>
        <taxon>Hyphomicrobiales</taxon>
        <taxon>Nitrobacteraceae</taxon>
        <taxon>Afipia</taxon>
    </lineage>
</organism>
<evidence type="ECO:0000256" key="11">
    <source>
        <dbReference type="ARBA" id="ARBA00022741"/>
    </source>
</evidence>
<dbReference type="Pfam" id="PF07536">
    <property type="entry name" value="HWE_HK"/>
    <property type="match status" value="1"/>
</dbReference>
<evidence type="ECO:0000313" key="19">
    <source>
        <dbReference type="Proteomes" id="UP000254343"/>
    </source>
</evidence>
<dbReference type="PANTHER" id="PTHR41523">
    <property type="entry name" value="TWO-COMPONENT SYSTEM SENSOR PROTEIN"/>
    <property type="match status" value="1"/>
</dbReference>
<evidence type="ECO:0000256" key="4">
    <source>
        <dbReference type="ARBA" id="ARBA00022543"/>
    </source>
</evidence>
<dbReference type="InterPro" id="IPR011102">
    <property type="entry name" value="Sig_transdc_His_kinase_HWE"/>
</dbReference>
<evidence type="ECO:0000256" key="8">
    <source>
        <dbReference type="ARBA" id="ARBA00022643"/>
    </source>
</evidence>
<dbReference type="SMART" id="SM00911">
    <property type="entry name" value="HWE_HK"/>
    <property type="match status" value="1"/>
</dbReference>
<keyword evidence="4" id="KW-0600">Photoreceptor protein</keyword>
<evidence type="ECO:0000256" key="14">
    <source>
        <dbReference type="ARBA" id="ARBA00022991"/>
    </source>
</evidence>
<dbReference type="Gene3D" id="3.30.450.20">
    <property type="entry name" value="PAS domain"/>
    <property type="match status" value="2"/>
</dbReference>
<dbReference type="EC" id="2.7.13.3" evidence="2"/>
<dbReference type="GO" id="GO:0005524">
    <property type="term" value="F:ATP binding"/>
    <property type="evidence" value="ECO:0007669"/>
    <property type="project" value="UniProtKB-KW"/>
</dbReference>
<evidence type="ECO:0000256" key="16">
    <source>
        <dbReference type="ARBA" id="ARBA00023170"/>
    </source>
</evidence>
<dbReference type="GO" id="GO:0009881">
    <property type="term" value="F:photoreceptor activity"/>
    <property type="evidence" value="ECO:0007669"/>
    <property type="project" value="UniProtKB-KW"/>
</dbReference>
<dbReference type="InterPro" id="IPR013656">
    <property type="entry name" value="PAS_4"/>
</dbReference>
<keyword evidence="11" id="KW-0547">Nucleotide-binding</keyword>
<dbReference type="Pfam" id="PF08448">
    <property type="entry name" value="PAS_4"/>
    <property type="match status" value="2"/>
</dbReference>
<keyword evidence="8" id="KW-0288">FMN</keyword>
<dbReference type="InterPro" id="IPR000700">
    <property type="entry name" value="PAS-assoc_C"/>
</dbReference>
<keyword evidence="14" id="KW-0157">Chromophore</keyword>
<evidence type="ECO:0000256" key="7">
    <source>
        <dbReference type="ARBA" id="ARBA00022630"/>
    </source>
</evidence>
<accession>A0A380W6K1</accession>
<dbReference type="InterPro" id="IPR001610">
    <property type="entry name" value="PAC"/>
</dbReference>
<dbReference type="CDD" id="cd00130">
    <property type="entry name" value="PAS"/>
    <property type="match status" value="1"/>
</dbReference>
<keyword evidence="6" id="KW-0716">Sensory transduction</keyword>
<evidence type="ECO:0000256" key="1">
    <source>
        <dbReference type="ARBA" id="ARBA00000085"/>
    </source>
</evidence>
<feature type="domain" description="PAC" evidence="17">
    <location>
        <begin position="219"/>
        <end position="271"/>
    </location>
</feature>
<evidence type="ECO:0000256" key="10">
    <source>
        <dbReference type="ARBA" id="ARBA00022737"/>
    </source>
</evidence>
<evidence type="ECO:0000256" key="9">
    <source>
        <dbReference type="ARBA" id="ARBA00022679"/>
    </source>
</evidence>
<dbReference type="EMBL" id="UIGB01000001">
    <property type="protein sequence ID" value="SUU84083.1"/>
    <property type="molecule type" value="Genomic_DNA"/>
</dbReference>
<keyword evidence="5" id="KW-0597">Phosphoprotein</keyword>
<evidence type="ECO:0000256" key="3">
    <source>
        <dbReference type="ARBA" id="ARBA00021740"/>
    </source>
</evidence>
<dbReference type="FunFam" id="3.30.450.20:FF:000099">
    <property type="entry name" value="Sensory box sensor histidine kinase"/>
    <property type="match status" value="1"/>
</dbReference>
<reference evidence="18 19" key="1">
    <citation type="submission" date="2018-06" db="EMBL/GenBank/DDBJ databases">
        <authorList>
            <consortium name="Pathogen Informatics"/>
            <person name="Doyle S."/>
        </authorList>
    </citation>
    <scope>NUCLEOTIDE SEQUENCE [LARGE SCALE GENOMIC DNA]</scope>
    <source>
        <strain evidence="18 19">NCTC12722</strain>
    </source>
</reference>
<dbReference type="InterPro" id="IPR000014">
    <property type="entry name" value="PAS"/>
</dbReference>
<keyword evidence="15" id="KW-0843">Virulence</keyword>
<dbReference type="Gene3D" id="3.30.565.10">
    <property type="entry name" value="Histidine kinase-like ATPase, C-terminal domain"/>
    <property type="match status" value="1"/>
</dbReference>
<dbReference type="InterPro" id="IPR036890">
    <property type="entry name" value="HATPase_C_sf"/>
</dbReference>
<protein>
    <recommendedName>
        <fullName evidence="3">Blue-light-activated histidine kinase</fullName>
        <ecNumber evidence="2">2.7.13.3</ecNumber>
    </recommendedName>
</protein>
<dbReference type="AlphaFoldDB" id="A0A380W6K1"/>
<name>A0A380W6K1_AFIFE</name>
<evidence type="ECO:0000259" key="17">
    <source>
        <dbReference type="PROSITE" id="PS50113"/>
    </source>
</evidence>
<evidence type="ECO:0000256" key="6">
    <source>
        <dbReference type="ARBA" id="ARBA00022606"/>
    </source>
</evidence>
<keyword evidence="10" id="KW-0677">Repeat</keyword>
<dbReference type="SMART" id="SM00086">
    <property type="entry name" value="PAC"/>
    <property type="match status" value="1"/>
</dbReference>
<dbReference type="SMART" id="SM00091">
    <property type="entry name" value="PAS"/>
    <property type="match status" value="2"/>
</dbReference>
<sequence length="462" mass="52164">MEEFDRADWRPGEFGLQRNVEALRLIYDTAPIGLAFLSPDCRYLQINQRLTEICGISIEGHLGRTVRECVPMLADSIEGIVRSIVTTGNPVTGVEVSGQRPGENEHRTWTTYWHPVRGLQGDIVGVNVAAEEITGRQLAETKLREREQQFYSLSNLIPQLVWMADAAGHIFWFNSRWYEYTGLPSIESEPYDWHSVLDPVSRTKADSGWQQALKEGVPLELELGLRGREGECRPFLTRVIPLRDVSGEVYRWIGTHVDISEQKRREEHIRFIALELSHRTKNLLAVVIAVAKQTALYANDIQHYQECFVSRLDALSHCHDLLVRDNWQGAPLHDLVTAQMKPFNEIDSGRIKASGPLVILRPDAVQNLGLALHELATNASKHGALSNTSGNVLINWHVDPQNGRVRVLWSEQGGPSVIPPRKHGFGHVVIEQVVPRSLDGHSKLEFLPTGVNWTFDFSNRNE</sequence>